<keyword evidence="1" id="KW-0472">Membrane</keyword>
<accession>A0A2N9FPK8</accession>
<dbReference type="EMBL" id="OIVN01001024">
    <property type="protein sequence ID" value="SPC88841.1"/>
    <property type="molecule type" value="Genomic_DNA"/>
</dbReference>
<feature type="transmembrane region" description="Helical" evidence="1">
    <location>
        <begin position="63"/>
        <end position="91"/>
    </location>
</feature>
<evidence type="ECO:0000256" key="1">
    <source>
        <dbReference type="SAM" id="Phobius"/>
    </source>
</evidence>
<reference evidence="2" key="1">
    <citation type="submission" date="2018-02" db="EMBL/GenBank/DDBJ databases">
        <authorList>
            <person name="Cohen D.B."/>
            <person name="Kent A.D."/>
        </authorList>
    </citation>
    <scope>NUCLEOTIDE SEQUENCE</scope>
</reference>
<dbReference type="AlphaFoldDB" id="A0A2N9FPK8"/>
<organism evidence="2">
    <name type="scientific">Fagus sylvatica</name>
    <name type="common">Beechnut</name>
    <dbReference type="NCBI Taxonomy" id="28930"/>
    <lineage>
        <taxon>Eukaryota</taxon>
        <taxon>Viridiplantae</taxon>
        <taxon>Streptophyta</taxon>
        <taxon>Embryophyta</taxon>
        <taxon>Tracheophyta</taxon>
        <taxon>Spermatophyta</taxon>
        <taxon>Magnoliopsida</taxon>
        <taxon>eudicotyledons</taxon>
        <taxon>Gunneridae</taxon>
        <taxon>Pentapetalae</taxon>
        <taxon>rosids</taxon>
        <taxon>fabids</taxon>
        <taxon>Fagales</taxon>
        <taxon>Fagaceae</taxon>
        <taxon>Fagus</taxon>
    </lineage>
</organism>
<keyword evidence="1" id="KW-0812">Transmembrane</keyword>
<name>A0A2N9FPK8_FAGSY</name>
<gene>
    <name evidence="2" type="ORF">FSB_LOCUS16723</name>
</gene>
<keyword evidence="1" id="KW-1133">Transmembrane helix</keyword>
<protein>
    <submittedName>
        <fullName evidence="2">Uncharacterized protein</fullName>
    </submittedName>
</protein>
<proteinExistence type="predicted"/>
<feature type="transmembrane region" description="Helical" evidence="1">
    <location>
        <begin position="21"/>
        <end position="43"/>
    </location>
</feature>
<sequence>MEDEVARAEVKKMIRRDTAAVRAIALRITGALITMVLLIWTICSGVEIATEAQRYIDNEYSQWAFHVGVVTMFFGFLFLALGIPILAGLFLKLSEQMQQQEEENGTHQGRNLKTHK</sequence>
<evidence type="ECO:0000313" key="2">
    <source>
        <dbReference type="EMBL" id="SPC88841.1"/>
    </source>
</evidence>